<accession>A0A6A8DFY9</accession>
<organism evidence="3 4">
    <name type="scientific">Aquibacillus halophilus</name>
    <dbReference type="NCBI Taxonomy" id="930132"/>
    <lineage>
        <taxon>Bacteria</taxon>
        <taxon>Bacillati</taxon>
        <taxon>Bacillota</taxon>
        <taxon>Bacilli</taxon>
        <taxon>Bacillales</taxon>
        <taxon>Bacillaceae</taxon>
        <taxon>Aquibacillus</taxon>
    </lineage>
</organism>
<evidence type="ECO:0000313" key="3">
    <source>
        <dbReference type="EMBL" id="MRH44598.1"/>
    </source>
</evidence>
<name>A0A6A8DFY9_9BACI</name>
<proteinExistence type="predicted"/>
<dbReference type="EMBL" id="WJNG01000017">
    <property type="protein sequence ID" value="MRH44598.1"/>
    <property type="molecule type" value="Genomic_DNA"/>
</dbReference>
<sequence length="318" mass="34669">MEFSRVSKCLKRRNKTRLASIVLIFMLVGLSNLVHVPDYVSASNDHGDWGKSSLEFVGQGCEKDGIFAYVKNGKDSEKMTGTVVYELFWSEEGEPKNGQIIHEGIIKALGMDEQTTLTYKPTEMTGVYMFKAYQEEGHPGTGELWSEAINSGDCSQEEPPVTDPPVEPPGEGDSPIEEEPPGEGDSPIEEEPPGEGDSPIEEEPPGEGDSPIEEEPPGEDDSPIEEEQPGEDDSPVEGEQPGEDDSPVEEEQSGEEPTVEDSTDKDEQAGSEDDSDSITEGNRLPNTASNAFNIVLSGLFLLLTGSLFYLIQRRKLNV</sequence>
<keyword evidence="4" id="KW-1185">Reference proteome</keyword>
<evidence type="ECO:0000256" key="2">
    <source>
        <dbReference type="SAM" id="Phobius"/>
    </source>
</evidence>
<feature type="region of interest" description="Disordered" evidence="1">
    <location>
        <begin position="139"/>
        <end position="286"/>
    </location>
</feature>
<dbReference type="AlphaFoldDB" id="A0A6A8DFY9"/>
<dbReference type="OrthoDB" id="2560527at2"/>
<feature type="compositionally biased region" description="Acidic residues" evidence="1">
    <location>
        <begin position="174"/>
        <end position="277"/>
    </location>
</feature>
<protein>
    <submittedName>
        <fullName evidence="3">LPXTG cell wall anchor domain-containing protein</fullName>
    </submittedName>
</protein>
<keyword evidence="2" id="KW-1133">Transmembrane helix</keyword>
<comment type="caution">
    <text evidence="3">The sequence shown here is derived from an EMBL/GenBank/DDBJ whole genome shotgun (WGS) entry which is preliminary data.</text>
</comment>
<gene>
    <name evidence="3" type="ORF">GH741_18285</name>
</gene>
<dbReference type="NCBIfam" id="TIGR01167">
    <property type="entry name" value="LPXTG_anchor"/>
    <property type="match status" value="1"/>
</dbReference>
<dbReference type="Proteomes" id="UP000799092">
    <property type="component" value="Unassembled WGS sequence"/>
</dbReference>
<reference evidence="3" key="1">
    <citation type="submission" date="2019-11" db="EMBL/GenBank/DDBJ databases">
        <authorList>
            <person name="Li J."/>
        </authorList>
    </citation>
    <scope>NUCLEOTIDE SEQUENCE</scope>
    <source>
        <strain evidence="3">B6B</strain>
    </source>
</reference>
<evidence type="ECO:0000256" key="1">
    <source>
        <dbReference type="SAM" id="MobiDB-lite"/>
    </source>
</evidence>
<keyword evidence="2" id="KW-0812">Transmembrane</keyword>
<feature type="transmembrane region" description="Helical" evidence="2">
    <location>
        <begin position="291"/>
        <end position="311"/>
    </location>
</feature>
<evidence type="ECO:0000313" key="4">
    <source>
        <dbReference type="Proteomes" id="UP000799092"/>
    </source>
</evidence>
<keyword evidence="2" id="KW-0472">Membrane</keyword>